<keyword evidence="2" id="KW-1185">Reference proteome</keyword>
<gene>
    <name evidence="1" type="ORF">TrLO_g2632</name>
</gene>
<dbReference type="AlphaFoldDB" id="A0A9W7KUT0"/>
<dbReference type="Proteomes" id="UP001165122">
    <property type="component" value="Unassembled WGS sequence"/>
</dbReference>
<evidence type="ECO:0000313" key="2">
    <source>
        <dbReference type="Proteomes" id="UP001165122"/>
    </source>
</evidence>
<evidence type="ECO:0000313" key="1">
    <source>
        <dbReference type="EMBL" id="GMI12081.1"/>
    </source>
</evidence>
<dbReference type="EMBL" id="BRXW01000171">
    <property type="protein sequence ID" value="GMI12081.1"/>
    <property type="molecule type" value="Genomic_DNA"/>
</dbReference>
<organism evidence="1 2">
    <name type="scientific">Triparma laevis f. longispina</name>
    <dbReference type="NCBI Taxonomy" id="1714387"/>
    <lineage>
        <taxon>Eukaryota</taxon>
        <taxon>Sar</taxon>
        <taxon>Stramenopiles</taxon>
        <taxon>Ochrophyta</taxon>
        <taxon>Bolidophyceae</taxon>
        <taxon>Parmales</taxon>
        <taxon>Triparmaceae</taxon>
        <taxon>Triparma</taxon>
    </lineage>
</organism>
<proteinExistence type="predicted"/>
<accession>A0A9W7KUT0</accession>
<name>A0A9W7KUT0_9STRA</name>
<comment type="caution">
    <text evidence="1">The sequence shown here is derived from an EMBL/GenBank/DDBJ whole genome shotgun (WGS) entry which is preliminary data.</text>
</comment>
<protein>
    <submittedName>
        <fullName evidence="1">Uncharacterized protein</fullName>
    </submittedName>
</protein>
<sequence>MNTQPVPSEPASVRDKLEFLLAMQSSTRTFACGSSVPSRRGRHASKTLDFPVNTAIKARIVTAAIEAGIGSEDAPPGGNVINREARVTYKILPNQMKILNEAEFA</sequence>
<reference evidence="2" key="1">
    <citation type="journal article" date="2023" name="Commun. Biol.">
        <title>Genome analysis of Parmales, the sister group of diatoms, reveals the evolutionary specialization of diatoms from phago-mixotrophs to photoautotrophs.</title>
        <authorList>
            <person name="Ban H."/>
            <person name="Sato S."/>
            <person name="Yoshikawa S."/>
            <person name="Yamada K."/>
            <person name="Nakamura Y."/>
            <person name="Ichinomiya M."/>
            <person name="Sato N."/>
            <person name="Blanc-Mathieu R."/>
            <person name="Endo H."/>
            <person name="Kuwata A."/>
            <person name="Ogata H."/>
        </authorList>
    </citation>
    <scope>NUCLEOTIDE SEQUENCE [LARGE SCALE GENOMIC DNA]</scope>
    <source>
        <strain evidence="2">NIES 3700</strain>
    </source>
</reference>